<gene>
    <name evidence="1" type="ORF">LCGC14_1050580</name>
</gene>
<dbReference type="PANTHER" id="PTHR32329:SF2">
    <property type="entry name" value="BIFUNCTIONAL PROTEIN [INCLUDES 2-HYDROXYACYL-COA DEHYDRATASE (N-TER) AND ITS ACTIVATOR DOMAIN (C_TERM)"/>
    <property type="match status" value="1"/>
</dbReference>
<evidence type="ECO:0008006" key="2">
    <source>
        <dbReference type="Google" id="ProtNLM"/>
    </source>
</evidence>
<name>A0A0F9MTF0_9ZZZZ</name>
<proteinExistence type="predicted"/>
<protein>
    <recommendedName>
        <fullName evidence="2">DUF2229 domain-containing protein</fullName>
    </recommendedName>
</protein>
<evidence type="ECO:0000313" key="1">
    <source>
        <dbReference type="EMBL" id="KKN09044.1"/>
    </source>
</evidence>
<accession>A0A0F9MTF0</accession>
<dbReference type="PANTHER" id="PTHR32329">
    <property type="entry name" value="BIFUNCTIONAL PROTEIN [INCLUDES 2-HYDROXYACYL-COA DEHYDRATASE (N-TER) AND ITS ACTIVATOR DOMAIN (C_TERM)-RELATED"/>
    <property type="match status" value="1"/>
</dbReference>
<comment type="caution">
    <text evidence="1">The sequence shown here is derived from an EMBL/GenBank/DDBJ whole genome shotgun (WGS) entry which is preliminary data.</text>
</comment>
<dbReference type="EMBL" id="LAZR01004389">
    <property type="protein sequence ID" value="KKN09044.1"/>
    <property type="molecule type" value="Genomic_DNA"/>
</dbReference>
<sequence length="461" mass="52152">MTEIEIDNINSGKIDQARLSDDGFYIIDSDGQKVDLDDPRIVHVLPEPRNPYGRHIVINLYKSYNRNVRISKDTNAEILQYGKKICSGRECLASVAIAGGVLKDITEYRTENEITLYHTPIEQHGPCQNGGWPVLWKTFSKRLNVKNIILYVAPNFRNKYLGLNSDLTAWENIGFQIGHYLTEARNALQCVAEDASSSMKIFEKTTSVFIESLKEGVSKLRTGLVRWAKEIRKIPLKAKVEETPKVLIFGGLNLLFLHYPVEDFFLKMGIIPKVVDLAESLLFIVSESILRFGFKRGLISPQEQFDESLIDYSNLNDKNRGEVDKAIRNRKKMDFIDTQCLVFKKLIGKSGLLFDPHLSYLDLLEEGNKYVTSNSCTETTLITGRFINTIKMGVYDGLVNLGTFNCQPAMNSQAIIRPLANKSNIPYAAVDCEGSSLSTNQLRLLETIAIQAKRIRIKKNE</sequence>
<dbReference type="InterPro" id="IPR051805">
    <property type="entry name" value="Dehydratase_Activator_Redct"/>
</dbReference>
<organism evidence="1">
    <name type="scientific">marine sediment metagenome</name>
    <dbReference type="NCBI Taxonomy" id="412755"/>
    <lineage>
        <taxon>unclassified sequences</taxon>
        <taxon>metagenomes</taxon>
        <taxon>ecological metagenomes</taxon>
    </lineage>
</organism>
<reference evidence="1" key="1">
    <citation type="journal article" date="2015" name="Nature">
        <title>Complex archaea that bridge the gap between prokaryotes and eukaryotes.</title>
        <authorList>
            <person name="Spang A."/>
            <person name="Saw J.H."/>
            <person name="Jorgensen S.L."/>
            <person name="Zaremba-Niedzwiedzka K."/>
            <person name="Martijn J."/>
            <person name="Lind A.E."/>
            <person name="van Eijk R."/>
            <person name="Schleper C."/>
            <person name="Guy L."/>
            <person name="Ettema T.J."/>
        </authorList>
    </citation>
    <scope>NUCLEOTIDE SEQUENCE</scope>
</reference>
<dbReference type="AlphaFoldDB" id="A0A0F9MTF0"/>